<dbReference type="HOGENOM" id="CLU_2722626_0_0_1"/>
<accession>A0A0C9X9L3</accession>
<gene>
    <name evidence="1" type="ORF">K443DRAFT_678234</name>
</gene>
<reference evidence="2" key="2">
    <citation type="submission" date="2015-01" db="EMBL/GenBank/DDBJ databases">
        <title>Evolutionary Origins and Diversification of the Mycorrhizal Mutualists.</title>
        <authorList>
            <consortium name="DOE Joint Genome Institute"/>
            <consortium name="Mycorrhizal Genomics Consortium"/>
            <person name="Kohler A."/>
            <person name="Kuo A."/>
            <person name="Nagy L.G."/>
            <person name="Floudas D."/>
            <person name="Copeland A."/>
            <person name="Barry K.W."/>
            <person name="Cichocki N."/>
            <person name="Veneault-Fourrey C."/>
            <person name="LaButti K."/>
            <person name="Lindquist E.A."/>
            <person name="Lipzen A."/>
            <person name="Lundell T."/>
            <person name="Morin E."/>
            <person name="Murat C."/>
            <person name="Riley R."/>
            <person name="Ohm R."/>
            <person name="Sun H."/>
            <person name="Tunlid A."/>
            <person name="Henrissat B."/>
            <person name="Grigoriev I.V."/>
            <person name="Hibbett D.S."/>
            <person name="Martin F."/>
        </authorList>
    </citation>
    <scope>NUCLEOTIDE SEQUENCE [LARGE SCALE GENOMIC DNA]</scope>
    <source>
        <strain evidence="2">LaAM-08-1</strain>
    </source>
</reference>
<sequence length="72" mass="8280">MLRLHSVNYHTYCEMIPHLLHAGAWNAPFPFSNTILIQNTAVQIHCKFRPSEISAPFRPRGQTALHQMLLIV</sequence>
<reference evidence="1 2" key="1">
    <citation type="submission" date="2014-04" db="EMBL/GenBank/DDBJ databases">
        <authorList>
            <consortium name="DOE Joint Genome Institute"/>
            <person name="Kuo A."/>
            <person name="Kohler A."/>
            <person name="Nagy L.G."/>
            <person name="Floudas D."/>
            <person name="Copeland A."/>
            <person name="Barry K.W."/>
            <person name="Cichocki N."/>
            <person name="Veneault-Fourrey C."/>
            <person name="LaButti K."/>
            <person name="Lindquist E.A."/>
            <person name="Lipzen A."/>
            <person name="Lundell T."/>
            <person name="Morin E."/>
            <person name="Murat C."/>
            <person name="Sun H."/>
            <person name="Tunlid A."/>
            <person name="Henrissat B."/>
            <person name="Grigoriev I.V."/>
            <person name="Hibbett D.S."/>
            <person name="Martin F."/>
            <person name="Nordberg H.P."/>
            <person name="Cantor M.N."/>
            <person name="Hua S.X."/>
        </authorList>
    </citation>
    <scope>NUCLEOTIDE SEQUENCE [LARGE SCALE GENOMIC DNA]</scope>
    <source>
        <strain evidence="1 2">LaAM-08-1</strain>
    </source>
</reference>
<dbReference type="AlphaFoldDB" id="A0A0C9X9L3"/>
<evidence type="ECO:0000313" key="2">
    <source>
        <dbReference type="Proteomes" id="UP000054477"/>
    </source>
</evidence>
<name>A0A0C9X9L3_9AGAR</name>
<dbReference type="EMBL" id="KN838603">
    <property type="protein sequence ID" value="KIK01691.1"/>
    <property type="molecule type" value="Genomic_DNA"/>
</dbReference>
<proteinExistence type="predicted"/>
<organism evidence="1 2">
    <name type="scientific">Laccaria amethystina LaAM-08-1</name>
    <dbReference type="NCBI Taxonomy" id="1095629"/>
    <lineage>
        <taxon>Eukaryota</taxon>
        <taxon>Fungi</taxon>
        <taxon>Dikarya</taxon>
        <taxon>Basidiomycota</taxon>
        <taxon>Agaricomycotina</taxon>
        <taxon>Agaricomycetes</taxon>
        <taxon>Agaricomycetidae</taxon>
        <taxon>Agaricales</taxon>
        <taxon>Agaricineae</taxon>
        <taxon>Hydnangiaceae</taxon>
        <taxon>Laccaria</taxon>
    </lineage>
</organism>
<dbReference type="Proteomes" id="UP000054477">
    <property type="component" value="Unassembled WGS sequence"/>
</dbReference>
<protein>
    <submittedName>
        <fullName evidence="1">Uncharacterized protein</fullName>
    </submittedName>
</protein>
<keyword evidence="2" id="KW-1185">Reference proteome</keyword>
<evidence type="ECO:0000313" key="1">
    <source>
        <dbReference type="EMBL" id="KIK01691.1"/>
    </source>
</evidence>